<evidence type="ECO:0008006" key="3">
    <source>
        <dbReference type="Google" id="ProtNLM"/>
    </source>
</evidence>
<dbReference type="OrthoDB" id="509637at2759"/>
<name>A0A2P5YGA2_GOSBA</name>
<dbReference type="PANTHER" id="PTHR45521">
    <property type="entry name" value="TSET COMPLEX MEMBER TSTF"/>
    <property type="match status" value="1"/>
</dbReference>
<dbReference type="EMBL" id="KZ663239">
    <property type="protein sequence ID" value="PPS14613.1"/>
    <property type="molecule type" value="Genomic_DNA"/>
</dbReference>
<evidence type="ECO:0000313" key="2">
    <source>
        <dbReference type="Proteomes" id="UP000239757"/>
    </source>
</evidence>
<sequence>MLRLRAFRGTNDKIVKIAVHPTHPWLVTADASDYVSVWNWEHRQIIYEFKAGGVDHRRLVGAKLEKLAEGDASKGKHAEAIRGGSVKQVSFFDDDVRYWQYWRNHSAAAEAPSATNNFDSAFRPSSIRGQHYLVVCCENKAIFLDLVTMRGRDVPKFELDNKSLLCLNNYKNWTEGQECSLMFLEEIVNTVVGMKTSGDSGKIDDRNEINLLEEELIQLTVKSSLVTPSENPTLLCPVWTRKSHNPDSLLGPCPPECDKKDLMHAIGSTFGGVIRAEIKGEFCRIRVNLNIQKQLRRGLDMGSKNVWKLKRENVIQQKGTILSLANTETKLSPVASDLNRRPEKVDVVQQDSTNWEAEKLQECFRDIVERNLLQISSKKGEIVLRDNDEEISPKNLATKREAQTDKTCCNLEASQIENLVQMGPTEVLESRNTSRFSNEDEPKISHLSVGANRLIEASQLGYMKMSLRRLSSREEGDSIMGDYISGKRKFDPEMVRVSDLNVKASSKKAKLDDENSGGT</sequence>
<dbReference type="Gene3D" id="2.130.10.10">
    <property type="entry name" value="YVTN repeat-like/Quinoprotein amine dehydrogenase"/>
    <property type="match status" value="1"/>
</dbReference>
<evidence type="ECO:0000313" key="1">
    <source>
        <dbReference type="EMBL" id="PPS14613.1"/>
    </source>
</evidence>
<proteinExistence type="predicted"/>
<dbReference type="SUPFAM" id="SSF50978">
    <property type="entry name" value="WD40 repeat-like"/>
    <property type="match status" value="1"/>
</dbReference>
<dbReference type="InterPro" id="IPR015943">
    <property type="entry name" value="WD40/YVTN_repeat-like_dom_sf"/>
</dbReference>
<accession>A0A2P5YGA2</accession>
<dbReference type="InterPro" id="IPR053290">
    <property type="entry name" value="TSET_complex_member"/>
</dbReference>
<protein>
    <recommendedName>
        <fullName evidence="3">Coatomer WD associated region domain-containing protein</fullName>
    </recommendedName>
</protein>
<reference evidence="1 2" key="1">
    <citation type="submission" date="2015-01" db="EMBL/GenBank/DDBJ databases">
        <title>Genome of allotetraploid Gossypium barbadense reveals genomic plasticity and fiber elongation in cotton evolution.</title>
        <authorList>
            <person name="Chen X."/>
            <person name="Liu X."/>
            <person name="Zhao B."/>
            <person name="Zheng H."/>
            <person name="Hu Y."/>
            <person name="Lu G."/>
            <person name="Yang C."/>
            <person name="Chen J."/>
            <person name="Shan C."/>
            <person name="Zhang L."/>
            <person name="Zhou Y."/>
            <person name="Wang L."/>
            <person name="Guo W."/>
            <person name="Bai Y."/>
            <person name="Ruan J."/>
            <person name="Shangguan X."/>
            <person name="Mao Y."/>
            <person name="Jiang J."/>
            <person name="Zhu Y."/>
            <person name="Lei J."/>
            <person name="Kang H."/>
            <person name="Chen S."/>
            <person name="He X."/>
            <person name="Wang R."/>
            <person name="Wang Y."/>
            <person name="Chen J."/>
            <person name="Wang L."/>
            <person name="Yu S."/>
            <person name="Wang B."/>
            <person name="Wei J."/>
            <person name="Song S."/>
            <person name="Lu X."/>
            <person name="Gao Z."/>
            <person name="Gu W."/>
            <person name="Deng X."/>
            <person name="Ma D."/>
            <person name="Wang S."/>
            <person name="Liang W."/>
            <person name="Fang L."/>
            <person name="Cai C."/>
            <person name="Zhu X."/>
            <person name="Zhou B."/>
            <person name="Zhang Y."/>
            <person name="Chen Z."/>
            <person name="Xu S."/>
            <person name="Zhu R."/>
            <person name="Wang S."/>
            <person name="Zhang T."/>
            <person name="Zhao G."/>
        </authorList>
    </citation>
    <scope>NUCLEOTIDE SEQUENCE [LARGE SCALE GENOMIC DNA]</scope>
    <source>
        <strain evidence="2">cv. Xinhai21</strain>
        <tissue evidence="1">Leaf</tissue>
    </source>
</reference>
<dbReference type="InterPro" id="IPR036322">
    <property type="entry name" value="WD40_repeat_dom_sf"/>
</dbReference>
<dbReference type="Proteomes" id="UP000239757">
    <property type="component" value="Unassembled WGS sequence"/>
</dbReference>
<gene>
    <name evidence="1" type="ORF">GOBAR_AA05992</name>
</gene>
<dbReference type="PANTHER" id="PTHR45521:SF2">
    <property type="entry name" value="TRANSDUCIN_WD40 REPEAT-LIKE SUPERFAMILY PROTEIN"/>
    <property type="match status" value="1"/>
</dbReference>
<dbReference type="AlphaFoldDB" id="A0A2P5YGA2"/>
<organism evidence="1 2">
    <name type="scientific">Gossypium barbadense</name>
    <name type="common">Sea Island cotton</name>
    <name type="synonym">Hibiscus barbadensis</name>
    <dbReference type="NCBI Taxonomy" id="3634"/>
    <lineage>
        <taxon>Eukaryota</taxon>
        <taxon>Viridiplantae</taxon>
        <taxon>Streptophyta</taxon>
        <taxon>Embryophyta</taxon>
        <taxon>Tracheophyta</taxon>
        <taxon>Spermatophyta</taxon>
        <taxon>Magnoliopsida</taxon>
        <taxon>eudicotyledons</taxon>
        <taxon>Gunneridae</taxon>
        <taxon>Pentapetalae</taxon>
        <taxon>rosids</taxon>
        <taxon>malvids</taxon>
        <taxon>Malvales</taxon>
        <taxon>Malvaceae</taxon>
        <taxon>Malvoideae</taxon>
        <taxon>Gossypium</taxon>
    </lineage>
</organism>